<gene>
    <name evidence="3" type="ORF">NHX12_007306</name>
</gene>
<feature type="region of interest" description="Disordered" evidence="1">
    <location>
        <begin position="64"/>
        <end position="105"/>
    </location>
</feature>
<evidence type="ECO:0000256" key="1">
    <source>
        <dbReference type="SAM" id="MobiDB-lite"/>
    </source>
</evidence>
<proteinExistence type="predicted"/>
<reference evidence="3" key="1">
    <citation type="submission" date="2022-07" db="EMBL/GenBank/DDBJ databases">
        <title>Chromosome-level genome of Muraenolepis orangiensis.</title>
        <authorList>
            <person name="Kim J."/>
        </authorList>
    </citation>
    <scope>NUCLEOTIDE SEQUENCE</scope>
    <source>
        <strain evidence="3">KU_S4_2022</strain>
        <tissue evidence="3">Muscle</tissue>
    </source>
</reference>
<keyword evidence="4" id="KW-1185">Reference proteome</keyword>
<dbReference type="AlphaFoldDB" id="A0A9Q0DPP3"/>
<evidence type="ECO:0000256" key="2">
    <source>
        <dbReference type="SAM" id="SignalP"/>
    </source>
</evidence>
<name>A0A9Q0DPP3_9TELE</name>
<feature type="signal peptide" evidence="2">
    <location>
        <begin position="1"/>
        <end position="21"/>
    </location>
</feature>
<feature type="non-terminal residue" evidence="3">
    <location>
        <position position="105"/>
    </location>
</feature>
<feature type="compositionally biased region" description="Basic and acidic residues" evidence="1">
    <location>
        <begin position="89"/>
        <end position="105"/>
    </location>
</feature>
<feature type="non-terminal residue" evidence="3">
    <location>
        <position position="1"/>
    </location>
</feature>
<feature type="compositionally biased region" description="Basic and acidic residues" evidence="1">
    <location>
        <begin position="66"/>
        <end position="79"/>
    </location>
</feature>
<comment type="caution">
    <text evidence="3">The sequence shown here is derived from an EMBL/GenBank/DDBJ whole genome shotgun (WGS) entry which is preliminary data.</text>
</comment>
<keyword evidence="2" id="KW-0732">Signal</keyword>
<accession>A0A9Q0DPP3</accession>
<dbReference type="EMBL" id="JANIIK010000113">
    <property type="protein sequence ID" value="KAJ3592178.1"/>
    <property type="molecule type" value="Genomic_DNA"/>
</dbReference>
<evidence type="ECO:0000313" key="3">
    <source>
        <dbReference type="EMBL" id="KAJ3592178.1"/>
    </source>
</evidence>
<sequence>LGTPVFCGVLLVFDWTAGCLQEAPLGPPEDTEEEASQQIPSCRNVCLDVVKTSFLQEGRAVCWRGTPERNPGEEPRRGTPETPFNRSLDGARRDPHPVGHLGVRE</sequence>
<evidence type="ECO:0000313" key="4">
    <source>
        <dbReference type="Proteomes" id="UP001148018"/>
    </source>
</evidence>
<dbReference type="Proteomes" id="UP001148018">
    <property type="component" value="Unassembled WGS sequence"/>
</dbReference>
<feature type="chain" id="PRO_5040257283" evidence="2">
    <location>
        <begin position="22"/>
        <end position="105"/>
    </location>
</feature>
<organism evidence="3 4">
    <name type="scientific">Muraenolepis orangiensis</name>
    <name type="common">Patagonian moray cod</name>
    <dbReference type="NCBI Taxonomy" id="630683"/>
    <lineage>
        <taxon>Eukaryota</taxon>
        <taxon>Metazoa</taxon>
        <taxon>Chordata</taxon>
        <taxon>Craniata</taxon>
        <taxon>Vertebrata</taxon>
        <taxon>Euteleostomi</taxon>
        <taxon>Actinopterygii</taxon>
        <taxon>Neopterygii</taxon>
        <taxon>Teleostei</taxon>
        <taxon>Neoteleostei</taxon>
        <taxon>Acanthomorphata</taxon>
        <taxon>Zeiogadaria</taxon>
        <taxon>Gadariae</taxon>
        <taxon>Gadiformes</taxon>
        <taxon>Muraenolepidoidei</taxon>
        <taxon>Muraenolepididae</taxon>
        <taxon>Muraenolepis</taxon>
    </lineage>
</organism>
<protein>
    <submittedName>
        <fullName evidence="3">Uncharacterized protein</fullName>
    </submittedName>
</protein>